<dbReference type="EMBL" id="RKHY01000001">
    <property type="protein sequence ID" value="ROS38817.1"/>
    <property type="molecule type" value="Genomic_DNA"/>
</dbReference>
<evidence type="ECO:0000313" key="2">
    <source>
        <dbReference type="Proteomes" id="UP000274843"/>
    </source>
</evidence>
<dbReference type="Proteomes" id="UP000274843">
    <property type="component" value="Unassembled WGS sequence"/>
</dbReference>
<gene>
    <name evidence="1" type="ORF">EDD35_1105</name>
</gene>
<sequence>MTGSGKPLLYPEERALDDAAWEQGLTPSRIFAILLPVWQVEVRATVTEGRPYELIDRFLERGILEGGLTSVAELSRFFALDEPLVDRAVRVLSAIGHVTVRDGRLALTELALRSQRDQVCYVTTREDRRKMYFDAFSSRPFSRGYYDSGTVTFLTADKAAAATAAHPYPRFLKLTSTRGFRRDALRDLEGRSDRDHYNLPFRVEQPESLGEECVYLPVYLVRAADARRAPRYLVYSQITDTADPELSDLCGSLPEITGLVESEALAVQPGRHEQRIADWLADKGVHGVRAVQTERGFWQVTLPATAFRPSGRVPLSRIGSFVPLGTGVLGVWCEDERIREDAFLRRIDAYVTASRTDVGDWVVRLARRLGLALGTVAEVGALARRAGMSSLAAVLAEHTGS</sequence>
<comment type="caution">
    <text evidence="1">The sequence shown here is derived from an EMBL/GenBank/DDBJ whole genome shotgun (WGS) entry which is preliminary data.</text>
</comment>
<keyword evidence="2" id="KW-1185">Reference proteome</keyword>
<name>A0A3N2GQC8_9PSEU</name>
<dbReference type="GeneID" id="301842560"/>
<proteinExistence type="predicted"/>
<reference evidence="1 2" key="1">
    <citation type="submission" date="2018-11" db="EMBL/GenBank/DDBJ databases">
        <title>Sequencing the genomes of 1000 actinobacteria strains.</title>
        <authorList>
            <person name="Klenk H.-P."/>
        </authorList>
    </citation>
    <scope>NUCLEOTIDE SEQUENCE [LARGE SCALE GENOMIC DNA]</scope>
    <source>
        <strain evidence="1 2">DSM 44348</strain>
    </source>
</reference>
<evidence type="ECO:0000313" key="1">
    <source>
        <dbReference type="EMBL" id="ROS38817.1"/>
    </source>
</evidence>
<dbReference type="RefSeq" id="WP_123683089.1">
    <property type="nucleotide sequence ID" value="NZ_RKHY01000001.1"/>
</dbReference>
<dbReference type="AlphaFoldDB" id="A0A3N2GQC8"/>
<accession>A0A3N2GQC8</accession>
<protein>
    <submittedName>
        <fullName evidence="1">Uncharacterized protein</fullName>
    </submittedName>
</protein>
<organism evidence="1 2">
    <name type="scientific">Amycolatopsis thermoflava</name>
    <dbReference type="NCBI Taxonomy" id="84480"/>
    <lineage>
        <taxon>Bacteria</taxon>
        <taxon>Bacillati</taxon>
        <taxon>Actinomycetota</taxon>
        <taxon>Actinomycetes</taxon>
        <taxon>Pseudonocardiales</taxon>
        <taxon>Pseudonocardiaceae</taxon>
        <taxon>Amycolatopsis</taxon>
        <taxon>Amycolatopsis methanolica group</taxon>
    </lineage>
</organism>